<dbReference type="PANTHER" id="PTHR43649">
    <property type="entry name" value="ARABINOSE-BINDING PROTEIN-RELATED"/>
    <property type="match status" value="1"/>
</dbReference>
<dbReference type="Gene3D" id="3.40.190.10">
    <property type="entry name" value="Periplasmic binding protein-like II"/>
    <property type="match status" value="2"/>
</dbReference>
<feature type="chain" id="PRO_5041710669" evidence="6">
    <location>
        <begin position="20"/>
        <end position="530"/>
    </location>
</feature>
<evidence type="ECO:0000256" key="2">
    <source>
        <dbReference type="ARBA" id="ARBA00022729"/>
    </source>
</evidence>
<dbReference type="PROSITE" id="PS51257">
    <property type="entry name" value="PROKAR_LIPOPROTEIN"/>
    <property type="match status" value="1"/>
</dbReference>
<keyword evidence="1" id="KW-1003">Cell membrane</keyword>
<dbReference type="PANTHER" id="PTHR43649:SF33">
    <property type="entry name" value="POLYGALACTURONAN_RHAMNOGALACTURONAN-BINDING PROTEIN YTCQ"/>
    <property type="match status" value="1"/>
</dbReference>
<evidence type="ECO:0000256" key="6">
    <source>
        <dbReference type="SAM" id="SignalP"/>
    </source>
</evidence>
<evidence type="ECO:0000313" key="8">
    <source>
        <dbReference type="Proteomes" id="UP001305702"/>
    </source>
</evidence>
<protein>
    <submittedName>
        <fullName evidence="7">Extracellular solute-binding protein</fullName>
    </submittedName>
</protein>
<keyword evidence="5" id="KW-0449">Lipoprotein</keyword>
<keyword evidence="8" id="KW-1185">Reference proteome</keyword>
<dbReference type="RefSeq" id="WP_315603992.1">
    <property type="nucleotide sequence ID" value="NZ_CP130318.1"/>
</dbReference>
<sequence length="530" mass="58749">MKKKLMVNILLTGVLAGSAVGCSSTKEGSPSAAPSAGGDKTADANKKVSISAMKYIYGDVPPPDGRGLKMINEKFNVDYSVNIVPQATYDEKLTAVLASGKIPDMVMFQSGDLTNRYNKFAKQGAFFPLDDYVKQYPSFQRIPSYVLDQFKVNGKLYAIPGYYPKFGFTVILRKDWLDALGLKVPTSYDELKQVALAFTKNDPDRNGKNDTYGLAIGKDINHPIPMGSYWDPDAWYHKDGQGRFIPGIVSNARKEMIQWFADLYKEGALTRDFASLDWTATNKEFYSGKAGIFIGTPRGMSQLYMEGLLQINPNAEFVHLEPFKAPDGSQGMTAGRGFLGMTAISAEAGKDPAKVKRILDLLDYGRKFFPNDQKNDKNPDFDWLNGNVNQGYDIKDGIGVLKSNAAQLGVAPGTYLTDTTAWPEKDSDVDYTKNYSLPKLVQLADRISKTYSTIKYYSNPNYAVVSDTELAKGAELKKYLLDEQSKMIAGQRPITDWDKMVDEWKAKGGEALIKETNAGIKIKDAKEGWQ</sequence>
<feature type="signal peptide" evidence="6">
    <location>
        <begin position="1"/>
        <end position="19"/>
    </location>
</feature>
<keyword evidence="2 6" id="KW-0732">Signal</keyword>
<dbReference type="Proteomes" id="UP001305702">
    <property type="component" value="Chromosome"/>
</dbReference>
<name>A0AA96LBP7_9BACL</name>
<accession>A0AA96LBP7</accession>
<keyword evidence="4" id="KW-0564">Palmitate</keyword>
<keyword evidence="3" id="KW-0472">Membrane</keyword>
<organism evidence="7 8">
    <name type="scientific">Paenibacillus aurantius</name>
    <dbReference type="NCBI Taxonomy" id="2918900"/>
    <lineage>
        <taxon>Bacteria</taxon>
        <taxon>Bacillati</taxon>
        <taxon>Bacillota</taxon>
        <taxon>Bacilli</taxon>
        <taxon>Bacillales</taxon>
        <taxon>Paenibacillaceae</taxon>
        <taxon>Paenibacillus</taxon>
    </lineage>
</organism>
<evidence type="ECO:0000256" key="3">
    <source>
        <dbReference type="ARBA" id="ARBA00023136"/>
    </source>
</evidence>
<dbReference type="AlphaFoldDB" id="A0AA96LBP7"/>
<dbReference type="InterPro" id="IPR050490">
    <property type="entry name" value="Bact_solute-bd_prot1"/>
</dbReference>
<evidence type="ECO:0000256" key="4">
    <source>
        <dbReference type="ARBA" id="ARBA00023139"/>
    </source>
</evidence>
<dbReference type="EMBL" id="CP130318">
    <property type="protein sequence ID" value="WNQ10218.1"/>
    <property type="molecule type" value="Genomic_DNA"/>
</dbReference>
<dbReference type="Pfam" id="PF13416">
    <property type="entry name" value="SBP_bac_8"/>
    <property type="match status" value="1"/>
</dbReference>
<evidence type="ECO:0000313" key="7">
    <source>
        <dbReference type="EMBL" id="WNQ10218.1"/>
    </source>
</evidence>
<evidence type="ECO:0000256" key="1">
    <source>
        <dbReference type="ARBA" id="ARBA00022475"/>
    </source>
</evidence>
<reference evidence="7 8" key="1">
    <citation type="submission" date="2022-02" db="EMBL/GenBank/DDBJ databases">
        <title>Paenibacillus sp. MBLB1776 Whole Genome Shotgun Sequencing.</title>
        <authorList>
            <person name="Hwang C.Y."/>
            <person name="Cho E.-S."/>
            <person name="Seo M.-J."/>
        </authorList>
    </citation>
    <scope>NUCLEOTIDE SEQUENCE [LARGE SCALE GENOMIC DNA]</scope>
    <source>
        <strain evidence="7 8">MBLB1776</strain>
    </source>
</reference>
<dbReference type="SUPFAM" id="SSF53850">
    <property type="entry name" value="Periplasmic binding protein-like II"/>
    <property type="match status" value="1"/>
</dbReference>
<gene>
    <name evidence="7" type="ORF">MJA45_21725</name>
</gene>
<proteinExistence type="predicted"/>
<dbReference type="KEGG" id="paun:MJA45_21725"/>
<evidence type="ECO:0000256" key="5">
    <source>
        <dbReference type="ARBA" id="ARBA00023288"/>
    </source>
</evidence>
<dbReference type="InterPro" id="IPR006059">
    <property type="entry name" value="SBP"/>
</dbReference>
<dbReference type="CDD" id="cd13580">
    <property type="entry name" value="PBP2_AlgQ_like_1"/>
    <property type="match status" value="1"/>
</dbReference>